<comment type="subcellular location">
    <subcellularLocation>
        <location evidence="1">Cell membrane</location>
        <topology evidence="1">Multi-pass membrane protein</topology>
    </subcellularLocation>
</comment>
<sequence>MALFNKAKLLKNPFLRRVSLLVGGTAIGQFISVISLPILTRLYSPEAFSNLAIYVSILSLLTAISCMRLEIAIPLPKSNKIAAALCTLSIISTISFSILITLVILYLPDLFIILTDNKIKNFIWLIPLGVLAVGIYNALQYWSTRNKKFNLISKTRITQSIGGNSIKLGSGFLFNGSITGLILGQFLSQSVGFISLGLSLIKNDWNIFKKLKFNHLKIALKRYDKFPKYSILEAFANIGSIQIPILIIASYYITSETGYLMIAMQILAIPMTLIGSAVSQVYLADASQYFHQGKLKQFTRRTIINLSKLAFFPLLLTAIISPFAIPYILGDEWQRTGILISWMVPWFFMQFITSPISMSLHITGNQKIALFLQVFGLAIRVGLVSFALKFHSSYIGEYYALSGFIFYLIYQFTILS</sequence>
<proteinExistence type="predicted"/>
<feature type="transmembrane region" description="Helical" evidence="6">
    <location>
        <begin position="368"/>
        <end position="388"/>
    </location>
</feature>
<keyword evidence="3 6" id="KW-0812">Transmembrane</keyword>
<dbReference type="Proteomes" id="UP001495779">
    <property type="component" value="Unassembled WGS sequence"/>
</dbReference>
<dbReference type="AlphaFoldDB" id="A0ABD5LBJ0"/>
<protein>
    <submittedName>
        <fullName evidence="7">Oligosaccharide flippase family protein</fullName>
    </submittedName>
</protein>
<feature type="transmembrane region" description="Helical" evidence="6">
    <location>
        <begin position="303"/>
        <end position="325"/>
    </location>
</feature>
<evidence type="ECO:0000313" key="8">
    <source>
        <dbReference type="Proteomes" id="UP001495779"/>
    </source>
</evidence>
<evidence type="ECO:0000256" key="2">
    <source>
        <dbReference type="ARBA" id="ARBA00022475"/>
    </source>
</evidence>
<name>A0ABD5LBJ0_PROST</name>
<feature type="transmembrane region" description="Helical" evidence="6">
    <location>
        <begin position="259"/>
        <end position="283"/>
    </location>
</feature>
<evidence type="ECO:0000256" key="3">
    <source>
        <dbReference type="ARBA" id="ARBA00022692"/>
    </source>
</evidence>
<evidence type="ECO:0000256" key="4">
    <source>
        <dbReference type="ARBA" id="ARBA00022989"/>
    </source>
</evidence>
<feature type="transmembrane region" description="Helical" evidence="6">
    <location>
        <begin position="122"/>
        <end position="139"/>
    </location>
</feature>
<feature type="non-terminal residue" evidence="7">
    <location>
        <position position="416"/>
    </location>
</feature>
<feature type="transmembrane region" description="Helical" evidence="6">
    <location>
        <begin position="20"/>
        <end position="39"/>
    </location>
</feature>
<feature type="transmembrane region" description="Helical" evidence="6">
    <location>
        <begin position="394"/>
        <end position="415"/>
    </location>
</feature>
<keyword evidence="2" id="KW-1003">Cell membrane</keyword>
<evidence type="ECO:0000256" key="5">
    <source>
        <dbReference type="ARBA" id="ARBA00023136"/>
    </source>
</evidence>
<dbReference type="Pfam" id="PF13440">
    <property type="entry name" value="Polysacc_synt_3"/>
    <property type="match status" value="1"/>
</dbReference>
<accession>A0ABD5LBJ0</accession>
<dbReference type="InterPro" id="IPR050833">
    <property type="entry name" value="Poly_Biosynth_Transport"/>
</dbReference>
<evidence type="ECO:0000256" key="1">
    <source>
        <dbReference type="ARBA" id="ARBA00004651"/>
    </source>
</evidence>
<dbReference type="RefSeq" id="WP_350588890.1">
    <property type="nucleotide sequence ID" value="NZ_JAGSRH010000044.1"/>
</dbReference>
<gene>
    <name evidence="7" type="ORF">KDV35_18675</name>
</gene>
<feature type="transmembrane region" description="Helical" evidence="6">
    <location>
        <begin position="81"/>
        <end position="107"/>
    </location>
</feature>
<feature type="transmembrane region" description="Helical" evidence="6">
    <location>
        <begin position="231"/>
        <end position="253"/>
    </location>
</feature>
<dbReference type="PANTHER" id="PTHR30250:SF28">
    <property type="entry name" value="POLYSACCHARIDE BIOSYNTHESIS PROTEIN"/>
    <property type="match status" value="1"/>
</dbReference>
<dbReference type="GO" id="GO:0005886">
    <property type="term" value="C:plasma membrane"/>
    <property type="evidence" value="ECO:0007669"/>
    <property type="project" value="UniProtKB-SubCell"/>
</dbReference>
<comment type="caution">
    <text evidence="7">The sequence shown here is derived from an EMBL/GenBank/DDBJ whole genome shotgun (WGS) entry which is preliminary data.</text>
</comment>
<evidence type="ECO:0000313" key="7">
    <source>
        <dbReference type="EMBL" id="MER5078869.1"/>
    </source>
</evidence>
<dbReference type="EMBL" id="JAGSRH010000044">
    <property type="protein sequence ID" value="MER5078869.1"/>
    <property type="molecule type" value="Genomic_DNA"/>
</dbReference>
<evidence type="ECO:0000256" key="6">
    <source>
        <dbReference type="SAM" id="Phobius"/>
    </source>
</evidence>
<keyword evidence="4 6" id="KW-1133">Transmembrane helix</keyword>
<keyword evidence="5 6" id="KW-0472">Membrane</keyword>
<dbReference type="PANTHER" id="PTHR30250">
    <property type="entry name" value="PST FAMILY PREDICTED COLANIC ACID TRANSPORTER"/>
    <property type="match status" value="1"/>
</dbReference>
<feature type="transmembrane region" description="Helical" evidence="6">
    <location>
        <begin position="337"/>
        <end position="356"/>
    </location>
</feature>
<organism evidence="7 8">
    <name type="scientific">Providencia stuartii</name>
    <dbReference type="NCBI Taxonomy" id="588"/>
    <lineage>
        <taxon>Bacteria</taxon>
        <taxon>Pseudomonadati</taxon>
        <taxon>Pseudomonadota</taxon>
        <taxon>Gammaproteobacteria</taxon>
        <taxon>Enterobacterales</taxon>
        <taxon>Morganellaceae</taxon>
        <taxon>Providencia</taxon>
    </lineage>
</organism>
<reference evidence="7 8" key="1">
    <citation type="submission" date="2021-04" db="EMBL/GenBank/DDBJ databases">
        <title>Determining the burden of carbapenem-resistant Enterobacterales from a tertiary public heath setting in Bangladesh: a clinical, epidemiological, and molecular study.</title>
        <authorList>
            <person name="Farzana R."/>
            <person name="Walsh T.R."/>
        </authorList>
    </citation>
    <scope>NUCLEOTIDE SEQUENCE [LARGE SCALE GENOMIC DNA]</scope>
    <source>
        <strain evidence="8">dmpro_s316</strain>
    </source>
</reference>
<feature type="transmembrane region" description="Helical" evidence="6">
    <location>
        <begin position="51"/>
        <end position="69"/>
    </location>
</feature>